<feature type="compositionally biased region" description="Polar residues" evidence="1">
    <location>
        <begin position="57"/>
        <end position="73"/>
    </location>
</feature>
<accession>A0AAV8WPU9</accession>
<comment type="caution">
    <text evidence="2">The sequence shown here is derived from an EMBL/GenBank/DDBJ whole genome shotgun (WGS) entry which is preliminary data.</text>
</comment>
<sequence>KPLVKKEDKTQRSLEIVTPAIPLPIKNEIVQTVTSKIENSPHLSTPSQKNAPAKTLQAPNTSHESTTSCIPDSTKNKQIIDSLPQELIARIKESGKRKTISVIPPIPNKKRGGPRMQEAGAQLTRNKLIKLVSSETVQLDHDYCTLNNSPYPKCPKKDSGFESAEEDDRAIMRKQPMVKNADGKLMVSLLKVNTIRNTESCQKKKLNLEEYKKRREGFLKSQNNSLNCSPINSTCSSPLLEDENTRRIKHQEKLMKMAMEVLNTPPKSERKSTPSLVITPPQPIQIPSDMEKKTLVSIGVNTDFKICKNMNPVTPVEQLEEIKPLLKKASAKINCNSLITSLIENIPKVINKSDPKNLIAAEQVNKLEHGEDKTIVYLPKNRTAIKTTSVEVQTNISLIQQSKQKDTENPSLHLVVQEVPEILAVPALSPSPLIRLGKH</sequence>
<dbReference type="EMBL" id="JANEYF010005400">
    <property type="protein sequence ID" value="KAJ8928327.1"/>
    <property type="molecule type" value="Genomic_DNA"/>
</dbReference>
<dbReference type="Proteomes" id="UP001162156">
    <property type="component" value="Unassembled WGS sequence"/>
</dbReference>
<evidence type="ECO:0000256" key="1">
    <source>
        <dbReference type="SAM" id="MobiDB-lite"/>
    </source>
</evidence>
<feature type="compositionally biased region" description="Polar residues" evidence="1">
    <location>
        <begin position="36"/>
        <end position="50"/>
    </location>
</feature>
<gene>
    <name evidence="2" type="ORF">NQ314_019124</name>
</gene>
<feature type="region of interest" description="Disordered" evidence="1">
    <location>
        <begin position="36"/>
        <end position="73"/>
    </location>
</feature>
<protein>
    <submittedName>
        <fullName evidence="2">Uncharacterized protein</fullName>
    </submittedName>
</protein>
<organism evidence="2 3">
    <name type="scientific">Rhamnusium bicolor</name>
    <dbReference type="NCBI Taxonomy" id="1586634"/>
    <lineage>
        <taxon>Eukaryota</taxon>
        <taxon>Metazoa</taxon>
        <taxon>Ecdysozoa</taxon>
        <taxon>Arthropoda</taxon>
        <taxon>Hexapoda</taxon>
        <taxon>Insecta</taxon>
        <taxon>Pterygota</taxon>
        <taxon>Neoptera</taxon>
        <taxon>Endopterygota</taxon>
        <taxon>Coleoptera</taxon>
        <taxon>Polyphaga</taxon>
        <taxon>Cucujiformia</taxon>
        <taxon>Chrysomeloidea</taxon>
        <taxon>Cerambycidae</taxon>
        <taxon>Lepturinae</taxon>
        <taxon>Rhagiini</taxon>
        <taxon>Rhamnusium</taxon>
    </lineage>
</organism>
<keyword evidence="3" id="KW-1185">Reference proteome</keyword>
<feature type="region of interest" description="Disordered" evidence="1">
    <location>
        <begin position="264"/>
        <end position="283"/>
    </location>
</feature>
<feature type="non-terminal residue" evidence="2">
    <location>
        <position position="1"/>
    </location>
</feature>
<name>A0AAV8WPU9_9CUCU</name>
<proteinExistence type="predicted"/>
<dbReference type="AlphaFoldDB" id="A0AAV8WPU9"/>
<reference evidence="2" key="1">
    <citation type="journal article" date="2023" name="Insect Mol. Biol.">
        <title>Genome sequencing provides insights into the evolution of gene families encoding plant cell wall-degrading enzymes in longhorned beetles.</title>
        <authorList>
            <person name="Shin N.R."/>
            <person name="Okamura Y."/>
            <person name="Kirsch R."/>
            <person name="Pauchet Y."/>
        </authorList>
    </citation>
    <scope>NUCLEOTIDE SEQUENCE</scope>
    <source>
        <strain evidence="2">RBIC_L_NR</strain>
    </source>
</reference>
<evidence type="ECO:0000313" key="2">
    <source>
        <dbReference type="EMBL" id="KAJ8928327.1"/>
    </source>
</evidence>
<evidence type="ECO:0000313" key="3">
    <source>
        <dbReference type="Proteomes" id="UP001162156"/>
    </source>
</evidence>